<dbReference type="SUPFAM" id="SSF53335">
    <property type="entry name" value="S-adenosyl-L-methionine-dependent methyltransferases"/>
    <property type="match status" value="1"/>
</dbReference>
<dbReference type="EMBL" id="CP049989">
    <property type="protein sequence ID" value="QIM54576.1"/>
    <property type="molecule type" value="Genomic_DNA"/>
</dbReference>
<dbReference type="GO" id="GO:0032259">
    <property type="term" value="P:methylation"/>
    <property type="evidence" value="ECO:0007669"/>
    <property type="project" value="UniProtKB-KW"/>
</dbReference>
<evidence type="ECO:0000313" key="3">
    <source>
        <dbReference type="Proteomes" id="UP000503162"/>
    </source>
</evidence>
<sequence>MTAPDLLAPLAGYYADKIARHGQTPQGVDWNGEQGQWLRFEQLLRVADGLAAPSINDLGCGYGALLDFLVARGREADYLGVDVAAPMVAAARERHAGRANARFIEAARPDRVADVGLASGIFSVRLNTPDEAWFEHIVATLDVLHETSRAGFAFNCLTSYSDADKMRPDLYYADPCRLFDLCKRRYSRQVALLHDYGLWEFTLIVRQ</sequence>
<dbReference type="RefSeq" id="WP_166230711.1">
    <property type="nucleotide sequence ID" value="NZ_CP049989.1"/>
</dbReference>
<reference evidence="2 3" key="1">
    <citation type="submission" date="2020-03" db="EMBL/GenBank/DDBJ databases">
        <title>Hydrogenophaga sp. nov. isolated from cyanobacterial mat.</title>
        <authorList>
            <person name="Thorat V."/>
            <person name="Kirdat K."/>
            <person name="Tiwarekar B."/>
            <person name="Costa E.D."/>
            <person name="Yadav A."/>
        </authorList>
    </citation>
    <scope>NUCLEOTIDE SEQUENCE [LARGE SCALE GENOMIC DNA]</scope>
    <source>
        <strain evidence="2 3">BA0156</strain>
    </source>
</reference>
<dbReference type="Gene3D" id="3.40.50.150">
    <property type="entry name" value="Vaccinia Virus protein VP39"/>
    <property type="match status" value="1"/>
</dbReference>
<protein>
    <submittedName>
        <fullName evidence="2">Class I SAM-dependent methyltransferase</fullName>
    </submittedName>
</protein>
<feature type="domain" description="Methyltransferase" evidence="1">
    <location>
        <begin position="57"/>
        <end position="107"/>
    </location>
</feature>
<dbReference type="InterPro" id="IPR029063">
    <property type="entry name" value="SAM-dependent_MTases_sf"/>
</dbReference>
<accession>A0A6G8ING3</accession>
<dbReference type="AlphaFoldDB" id="A0A6G8ING3"/>
<keyword evidence="2" id="KW-0489">Methyltransferase</keyword>
<dbReference type="GO" id="GO:0008168">
    <property type="term" value="F:methyltransferase activity"/>
    <property type="evidence" value="ECO:0007669"/>
    <property type="project" value="UniProtKB-KW"/>
</dbReference>
<name>A0A6G8ING3_9BURK</name>
<organism evidence="2 3">
    <name type="scientific">Hydrogenophaga crocea</name>
    <dbReference type="NCBI Taxonomy" id="2716225"/>
    <lineage>
        <taxon>Bacteria</taxon>
        <taxon>Pseudomonadati</taxon>
        <taxon>Pseudomonadota</taxon>
        <taxon>Betaproteobacteria</taxon>
        <taxon>Burkholderiales</taxon>
        <taxon>Comamonadaceae</taxon>
        <taxon>Hydrogenophaga</taxon>
    </lineage>
</organism>
<dbReference type="InterPro" id="IPR041698">
    <property type="entry name" value="Methyltransf_25"/>
</dbReference>
<evidence type="ECO:0000259" key="1">
    <source>
        <dbReference type="Pfam" id="PF13649"/>
    </source>
</evidence>
<dbReference type="Proteomes" id="UP000503162">
    <property type="component" value="Chromosome"/>
</dbReference>
<proteinExistence type="predicted"/>
<keyword evidence="3" id="KW-1185">Reference proteome</keyword>
<gene>
    <name evidence="2" type="ORF">G9Q37_21605</name>
</gene>
<dbReference type="CDD" id="cd02440">
    <property type="entry name" value="AdoMet_MTases"/>
    <property type="match status" value="1"/>
</dbReference>
<keyword evidence="2" id="KW-0808">Transferase</keyword>
<evidence type="ECO:0000313" key="2">
    <source>
        <dbReference type="EMBL" id="QIM54576.1"/>
    </source>
</evidence>
<dbReference type="KEGG" id="hcz:G9Q37_21605"/>
<dbReference type="Pfam" id="PF13649">
    <property type="entry name" value="Methyltransf_25"/>
    <property type="match status" value="1"/>
</dbReference>